<feature type="region of interest" description="Disordered" evidence="1">
    <location>
        <begin position="1"/>
        <end position="24"/>
    </location>
</feature>
<feature type="compositionally biased region" description="Basic and acidic residues" evidence="1">
    <location>
        <begin position="1"/>
        <end position="10"/>
    </location>
</feature>
<sequence>MCKDYEEMKNKYNNNNNNNNNMYSYYPTRLQIKNNLKNIDRHISHLENKKRQYQSRLDYFSEPVIKEFNDNNNNEYDKYFATEPDTYCYDEYNNSNKY</sequence>
<reference evidence="2" key="1">
    <citation type="journal article" date="2020" name="Nature">
        <title>Giant virus diversity and host interactions through global metagenomics.</title>
        <authorList>
            <person name="Schulz F."/>
            <person name="Roux S."/>
            <person name="Paez-Espino D."/>
            <person name="Jungbluth S."/>
            <person name="Walsh D.A."/>
            <person name="Denef V.J."/>
            <person name="McMahon K.D."/>
            <person name="Konstantinidis K.T."/>
            <person name="Eloe-Fadrosh E.A."/>
            <person name="Kyrpides N.C."/>
            <person name="Woyke T."/>
        </authorList>
    </citation>
    <scope>NUCLEOTIDE SEQUENCE</scope>
    <source>
        <strain evidence="2">GVMAG-M-3300027833-19</strain>
    </source>
</reference>
<proteinExistence type="predicted"/>
<name>A0A6C0LLZ4_9ZZZZ</name>
<dbReference type="AlphaFoldDB" id="A0A6C0LLZ4"/>
<protein>
    <submittedName>
        <fullName evidence="2">Uncharacterized protein</fullName>
    </submittedName>
</protein>
<organism evidence="2">
    <name type="scientific">viral metagenome</name>
    <dbReference type="NCBI Taxonomy" id="1070528"/>
    <lineage>
        <taxon>unclassified sequences</taxon>
        <taxon>metagenomes</taxon>
        <taxon>organismal metagenomes</taxon>
    </lineage>
</organism>
<dbReference type="EMBL" id="MN740513">
    <property type="protein sequence ID" value="QHU30711.1"/>
    <property type="molecule type" value="Genomic_DNA"/>
</dbReference>
<feature type="compositionally biased region" description="Low complexity" evidence="1">
    <location>
        <begin position="11"/>
        <end position="23"/>
    </location>
</feature>
<evidence type="ECO:0000313" key="2">
    <source>
        <dbReference type="EMBL" id="QHU30711.1"/>
    </source>
</evidence>
<accession>A0A6C0LLZ4</accession>
<evidence type="ECO:0000256" key="1">
    <source>
        <dbReference type="SAM" id="MobiDB-lite"/>
    </source>
</evidence>